<feature type="domain" description="Histidine kinase" evidence="8">
    <location>
        <begin position="1"/>
        <end position="82"/>
    </location>
</feature>
<dbReference type="Pfam" id="PF02518">
    <property type="entry name" value="HATPase_c"/>
    <property type="match status" value="1"/>
</dbReference>
<evidence type="ECO:0000256" key="1">
    <source>
        <dbReference type="ARBA" id="ARBA00000085"/>
    </source>
</evidence>
<evidence type="ECO:0000313" key="9">
    <source>
        <dbReference type="EMBL" id="GGH89655.1"/>
    </source>
</evidence>
<evidence type="ECO:0000256" key="6">
    <source>
        <dbReference type="ARBA" id="ARBA00022840"/>
    </source>
</evidence>
<dbReference type="EMBL" id="BMGY01000043">
    <property type="protein sequence ID" value="GGH89655.1"/>
    <property type="molecule type" value="Genomic_DNA"/>
</dbReference>
<keyword evidence="5" id="KW-0418">Kinase</keyword>
<comment type="catalytic activity">
    <reaction evidence="1">
        <text>ATP + protein L-histidine = ADP + protein N-phospho-L-histidine.</text>
        <dbReference type="EC" id="2.7.13.3"/>
    </reaction>
</comment>
<keyword evidence="6" id="KW-0067">ATP-binding</keyword>
<dbReference type="InterPro" id="IPR036890">
    <property type="entry name" value="HATPase_C_sf"/>
</dbReference>
<sequence length="82" mass="8564">MQVATRAVPAGVEIRIRDNGTGMPEAVRQKIFQPFFTTKALGEGTGLGLSLSFDIVTTGHGGTLVAESEEGEGTEFVVTLPA</sequence>
<dbReference type="InterPro" id="IPR005467">
    <property type="entry name" value="His_kinase_dom"/>
</dbReference>
<name>A0ABQ2AE89_9BACT</name>
<dbReference type="PROSITE" id="PS50109">
    <property type="entry name" value="HIS_KIN"/>
    <property type="match status" value="1"/>
</dbReference>
<evidence type="ECO:0000256" key="7">
    <source>
        <dbReference type="ARBA" id="ARBA00023012"/>
    </source>
</evidence>
<dbReference type="EC" id="2.7.13.3" evidence="2"/>
<dbReference type="InterPro" id="IPR004358">
    <property type="entry name" value="Sig_transdc_His_kin-like_C"/>
</dbReference>
<evidence type="ECO:0000256" key="2">
    <source>
        <dbReference type="ARBA" id="ARBA00012438"/>
    </source>
</evidence>
<dbReference type="PANTHER" id="PTHR43065">
    <property type="entry name" value="SENSOR HISTIDINE KINASE"/>
    <property type="match status" value="1"/>
</dbReference>
<dbReference type="PANTHER" id="PTHR43065:SF46">
    <property type="entry name" value="C4-DICARBOXYLATE TRANSPORT SENSOR PROTEIN DCTB"/>
    <property type="match status" value="1"/>
</dbReference>
<dbReference type="Gene3D" id="3.30.565.10">
    <property type="entry name" value="Histidine kinase-like ATPase, C-terminal domain"/>
    <property type="match status" value="1"/>
</dbReference>
<keyword evidence="10" id="KW-1185">Reference proteome</keyword>
<dbReference type="Proteomes" id="UP000637774">
    <property type="component" value="Unassembled WGS sequence"/>
</dbReference>
<gene>
    <name evidence="9" type="ORF">GCM10011495_33760</name>
</gene>
<evidence type="ECO:0000256" key="3">
    <source>
        <dbReference type="ARBA" id="ARBA00022679"/>
    </source>
</evidence>
<dbReference type="InterPro" id="IPR003594">
    <property type="entry name" value="HATPase_dom"/>
</dbReference>
<evidence type="ECO:0000256" key="5">
    <source>
        <dbReference type="ARBA" id="ARBA00022777"/>
    </source>
</evidence>
<reference evidence="10" key="1">
    <citation type="journal article" date="2019" name="Int. J. Syst. Evol. Microbiol.">
        <title>The Global Catalogue of Microorganisms (GCM) 10K type strain sequencing project: providing services to taxonomists for standard genome sequencing and annotation.</title>
        <authorList>
            <consortium name="The Broad Institute Genomics Platform"/>
            <consortium name="The Broad Institute Genome Sequencing Center for Infectious Disease"/>
            <person name="Wu L."/>
            <person name="Ma J."/>
        </authorList>
    </citation>
    <scope>NUCLEOTIDE SEQUENCE [LARGE SCALE GENOMIC DNA]</scope>
    <source>
        <strain evidence="10">CGMCC 1.14966</strain>
    </source>
</reference>
<evidence type="ECO:0000256" key="4">
    <source>
        <dbReference type="ARBA" id="ARBA00022741"/>
    </source>
</evidence>
<organism evidence="9 10">
    <name type="scientific">Hymenobacter frigidus</name>
    <dbReference type="NCBI Taxonomy" id="1524095"/>
    <lineage>
        <taxon>Bacteria</taxon>
        <taxon>Pseudomonadati</taxon>
        <taxon>Bacteroidota</taxon>
        <taxon>Cytophagia</taxon>
        <taxon>Cytophagales</taxon>
        <taxon>Hymenobacteraceae</taxon>
        <taxon>Hymenobacter</taxon>
    </lineage>
</organism>
<evidence type="ECO:0000259" key="8">
    <source>
        <dbReference type="PROSITE" id="PS50109"/>
    </source>
</evidence>
<comment type="caution">
    <text evidence="9">The sequence shown here is derived from an EMBL/GenBank/DDBJ whole genome shotgun (WGS) entry which is preliminary data.</text>
</comment>
<dbReference type="PRINTS" id="PR00344">
    <property type="entry name" value="BCTRLSENSOR"/>
</dbReference>
<keyword evidence="3" id="KW-0808">Transferase</keyword>
<evidence type="ECO:0000313" key="10">
    <source>
        <dbReference type="Proteomes" id="UP000637774"/>
    </source>
</evidence>
<dbReference type="RefSeq" id="WP_229749084.1">
    <property type="nucleotide sequence ID" value="NZ_BMGY01000043.1"/>
</dbReference>
<dbReference type="SUPFAM" id="SSF55874">
    <property type="entry name" value="ATPase domain of HSP90 chaperone/DNA topoisomerase II/histidine kinase"/>
    <property type="match status" value="1"/>
</dbReference>
<keyword evidence="7" id="KW-0902">Two-component regulatory system</keyword>
<protein>
    <recommendedName>
        <fullName evidence="2">histidine kinase</fullName>
        <ecNumber evidence="2">2.7.13.3</ecNumber>
    </recommendedName>
</protein>
<accession>A0ABQ2AE89</accession>
<keyword evidence="4" id="KW-0547">Nucleotide-binding</keyword>
<proteinExistence type="predicted"/>